<proteinExistence type="predicted"/>
<evidence type="ECO:0000259" key="1">
    <source>
        <dbReference type="Pfam" id="PF14214"/>
    </source>
</evidence>
<sequence length="311" mass="35115">MRKFCEILLGYSDRQELKDGGVLGHVNAFYGCVEAQGRGSLHCHMLVWIDGALNCDQIRTKAAIDPDFGKRLITYLDDALSTAVPAGCHDVDVASNKYPPCSVRAPPRGTLTNEDHQHAIQQDLHRLVKACQSHDHTATCWKYCRSNGVQKVCRFGLSESNTCDHTYFDTENGDLHLRHLEGMTNTFNTSIIRALRCNMDIKFLGSGPSTKAIIYYITDYITKSQLKIHVAYAALQVAINALEGVDTEQDNISGRAKKLLQKCAFSMVSRQELSSQQVASFLRDYDDHFTSHTYRRLYWLSMEKYLHSIDP</sequence>
<keyword evidence="3" id="KW-1185">Reference proteome</keyword>
<dbReference type="AlphaFoldDB" id="A0A0D2KPH5"/>
<dbReference type="OMA" id="TCYKYWK"/>
<protein>
    <recommendedName>
        <fullName evidence="1">Helitron helicase-like domain-containing protein</fullName>
    </recommendedName>
</protein>
<gene>
    <name evidence="2" type="ORF">HYPSUDRAFT_99432</name>
</gene>
<dbReference type="Pfam" id="PF14214">
    <property type="entry name" value="Helitron_like_N"/>
    <property type="match status" value="1"/>
</dbReference>
<name>A0A0D2KPH5_HYPSF</name>
<organism evidence="2 3">
    <name type="scientific">Hypholoma sublateritium (strain FD-334 SS-4)</name>
    <dbReference type="NCBI Taxonomy" id="945553"/>
    <lineage>
        <taxon>Eukaryota</taxon>
        <taxon>Fungi</taxon>
        <taxon>Dikarya</taxon>
        <taxon>Basidiomycota</taxon>
        <taxon>Agaricomycotina</taxon>
        <taxon>Agaricomycetes</taxon>
        <taxon>Agaricomycetidae</taxon>
        <taxon>Agaricales</taxon>
        <taxon>Agaricineae</taxon>
        <taxon>Strophariaceae</taxon>
        <taxon>Hypholoma</taxon>
    </lineage>
</organism>
<evidence type="ECO:0000313" key="2">
    <source>
        <dbReference type="EMBL" id="KJA16537.1"/>
    </source>
</evidence>
<dbReference type="EMBL" id="KN817619">
    <property type="protein sequence ID" value="KJA16537.1"/>
    <property type="molecule type" value="Genomic_DNA"/>
</dbReference>
<dbReference type="PROSITE" id="PS51257">
    <property type="entry name" value="PROKAR_LIPOPROTEIN"/>
    <property type="match status" value="1"/>
</dbReference>
<dbReference type="OrthoDB" id="10007484at2759"/>
<dbReference type="InterPro" id="IPR025476">
    <property type="entry name" value="Helitron_helicase-like"/>
</dbReference>
<dbReference type="STRING" id="945553.A0A0D2KPH5"/>
<feature type="domain" description="Helitron helicase-like" evidence="1">
    <location>
        <begin position="15"/>
        <end position="47"/>
    </location>
</feature>
<reference evidence="3" key="1">
    <citation type="submission" date="2014-04" db="EMBL/GenBank/DDBJ databases">
        <title>Evolutionary Origins and Diversification of the Mycorrhizal Mutualists.</title>
        <authorList>
            <consortium name="DOE Joint Genome Institute"/>
            <consortium name="Mycorrhizal Genomics Consortium"/>
            <person name="Kohler A."/>
            <person name="Kuo A."/>
            <person name="Nagy L.G."/>
            <person name="Floudas D."/>
            <person name="Copeland A."/>
            <person name="Barry K.W."/>
            <person name="Cichocki N."/>
            <person name="Veneault-Fourrey C."/>
            <person name="LaButti K."/>
            <person name="Lindquist E.A."/>
            <person name="Lipzen A."/>
            <person name="Lundell T."/>
            <person name="Morin E."/>
            <person name="Murat C."/>
            <person name="Riley R."/>
            <person name="Ohm R."/>
            <person name="Sun H."/>
            <person name="Tunlid A."/>
            <person name="Henrissat B."/>
            <person name="Grigoriev I.V."/>
            <person name="Hibbett D.S."/>
            <person name="Martin F."/>
        </authorList>
    </citation>
    <scope>NUCLEOTIDE SEQUENCE [LARGE SCALE GENOMIC DNA]</scope>
    <source>
        <strain evidence="3">FD-334 SS-4</strain>
    </source>
</reference>
<dbReference type="Proteomes" id="UP000054270">
    <property type="component" value="Unassembled WGS sequence"/>
</dbReference>
<feature type="non-terminal residue" evidence="2">
    <location>
        <position position="311"/>
    </location>
</feature>
<evidence type="ECO:0000313" key="3">
    <source>
        <dbReference type="Proteomes" id="UP000054270"/>
    </source>
</evidence>
<accession>A0A0D2KPH5</accession>